<name>A0ABS6JVE0_9BACI</name>
<keyword evidence="6" id="KW-0239">DNA-directed DNA polymerase</keyword>
<organism evidence="11 12">
    <name type="scientific">Evansella alkalicola</name>
    <dbReference type="NCBI Taxonomy" id="745819"/>
    <lineage>
        <taxon>Bacteria</taxon>
        <taxon>Bacillati</taxon>
        <taxon>Bacillota</taxon>
        <taxon>Bacilli</taxon>
        <taxon>Bacillales</taxon>
        <taxon>Bacillaceae</taxon>
        <taxon>Evansella</taxon>
    </lineage>
</organism>
<evidence type="ECO:0000313" key="11">
    <source>
        <dbReference type="EMBL" id="MBU9722524.1"/>
    </source>
</evidence>
<dbReference type="GO" id="GO:0003887">
    <property type="term" value="F:DNA-directed DNA polymerase activity"/>
    <property type="evidence" value="ECO:0007669"/>
    <property type="project" value="UniProtKB-EC"/>
</dbReference>
<dbReference type="SUPFAM" id="SSF48019">
    <property type="entry name" value="post-AAA+ oligomerization domain-like"/>
    <property type="match status" value="1"/>
</dbReference>
<comment type="similarity">
    <text evidence="7">Belongs to the DNA polymerase HolA subunit family.</text>
</comment>
<dbReference type="Pfam" id="PF21694">
    <property type="entry name" value="DNA_pol3_delta_C"/>
    <property type="match status" value="1"/>
</dbReference>
<dbReference type="RefSeq" id="WP_088074765.1">
    <property type="nucleotide sequence ID" value="NZ_JAHQCR010000053.1"/>
</dbReference>
<evidence type="ECO:0000256" key="4">
    <source>
        <dbReference type="ARBA" id="ARBA00022695"/>
    </source>
</evidence>
<evidence type="ECO:0000256" key="3">
    <source>
        <dbReference type="ARBA" id="ARBA00022679"/>
    </source>
</evidence>
<dbReference type="Proteomes" id="UP000790580">
    <property type="component" value="Unassembled WGS sequence"/>
</dbReference>
<keyword evidence="12" id="KW-1185">Reference proteome</keyword>
<dbReference type="Gene3D" id="1.20.272.10">
    <property type="match status" value="1"/>
</dbReference>
<dbReference type="Gene3D" id="3.40.50.300">
    <property type="entry name" value="P-loop containing nucleotide triphosphate hydrolases"/>
    <property type="match status" value="1"/>
</dbReference>
<comment type="catalytic activity">
    <reaction evidence="8">
        <text>DNA(n) + a 2'-deoxyribonucleoside 5'-triphosphate = DNA(n+1) + diphosphate</text>
        <dbReference type="Rhea" id="RHEA:22508"/>
        <dbReference type="Rhea" id="RHEA-COMP:17339"/>
        <dbReference type="Rhea" id="RHEA-COMP:17340"/>
        <dbReference type="ChEBI" id="CHEBI:33019"/>
        <dbReference type="ChEBI" id="CHEBI:61560"/>
        <dbReference type="ChEBI" id="CHEBI:173112"/>
        <dbReference type="EC" id="2.7.7.7"/>
    </reaction>
</comment>
<accession>A0ABS6JVE0</accession>
<dbReference type="InterPro" id="IPR005790">
    <property type="entry name" value="DNA_polIII_delta"/>
</dbReference>
<gene>
    <name evidence="11" type="primary">holA</name>
    <name evidence="11" type="ORF">KS407_13900</name>
</gene>
<keyword evidence="5" id="KW-0235">DNA replication</keyword>
<dbReference type="Pfam" id="PF06144">
    <property type="entry name" value="DNA_pol3_delta"/>
    <property type="match status" value="1"/>
</dbReference>
<sequence>MSYIDIVKQLKKGSVSPLYLLYGSEGYLIEDTLQRIIDTGLEEGEREFNLSKYDMKEYPIEVAIEEAYTFPFMGGRRIVILKDAFFFTAAKEKTSVEHDLNKLEGYLENPAPETIFIMVAPYEKLDERKKIVKLAKKNGAFMDGSPLEEKELHIWVHERAKEQGVEINVGAIDQLITLCGAQLMLMASELVKLAIHVGEGATIYRDHVDSLVARSLEQNIFALVDGVVKQNIDQSWSIYQDLLKQKEEPLKIISLMVRQFRILYQVKQLMQQGYSQKQIAGQLKLHPYVVKLAGGQARQFKDEELLNLLDQLADMDYKIKTGQLDKFLAVELFFSKRSRQKV</sequence>
<dbReference type="InterPro" id="IPR008921">
    <property type="entry name" value="DNA_pol3_clamp-load_cplx_C"/>
</dbReference>
<evidence type="ECO:0000256" key="6">
    <source>
        <dbReference type="ARBA" id="ARBA00022932"/>
    </source>
</evidence>
<dbReference type="EC" id="2.7.7.7" evidence="1"/>
<evidence type="ECO:0000256" key="5">
    <source>
        <dbReference type="ARBA" id="ARBA00022705"/>
    </source>
</evidence>
<dbReference type="InterPro" id="IPR027417">
    <property type="entry name" value="P-loop_NTPase"/>
</dbReference>
<feature type="domain" description="DNA polymerase III delta subunit-like C-terminal" evidence="10">
    <location>
        <begin position="217"/>
        <end position="336"/>
    </location>
</feature>
<evidence type="ECO:0000313" key="12">
    <source>
        <dbReference type="Proteomes" id="UP000790580"/>
    </source>
</evidence>
<dbReference type="InterPro" id="IPR048466">
    <property type="entry name" value="DNA_pol3_delta-like_C"/>
</dbReference>
<proteinExistence type="inferred from homology"/>
<dbReference type="InterPro" id="IPR010372">
    <property type="entry name" value="DNA_pol3_delta_N"/>
</dbReference>
<feature type="domain" description="DNA polymerase III delta N-terminal" evidence="9">
    <location>
        <begin position="19"/>
        <end position="139"/>
    </location>
</feature>
<keyword evidence="4 11" id="KW-0548">Nucleotidyltransferase</keyword>
<dbReference type="SUPFAM" id="SSF52540">
    <property type="entry name" value="P-loop containing nucleoside triphosphate hydrolases"/>
    <property type="match status" value="1"/>
</dbReference>
<evidence type="ECO:0000259" key="9">
    <source>
        <dbReference type="Pfam" id="PF06144"/>
    </source>
</evidence>
<dbReference type="Gene3D" id="1.10.8.60">
    <property type="match status" value="1"/>
</dbReference>
<dbReference type="PANTHER" id="PTHR34388:SF1">
    <property type="entry name" value="DNA POLYMERASE III SUBUNIT DELTA"/>
    <property type="match status" value="1"/>
</dbReference>
<dbReference type="PANTHER" id="PTHR34388">
    <property type="entry name" value="DNA POLYMERASE III SUBUNIT DELTA"/>
    <property type="match status" value="1"/>
</dbReference>
<evidence type="ECO:0000256" key="1">
    <source>
        <dbReference type="ARBA" id="ARBA00012417"/>
    </source>
</evidence>
<evidence type="ECO:0000256" key="8">
    <source>
        <dbReference type="ARBA" id="ARBA00049244"/>
    </source>
</evidence>
<evidence type="ECO:0000256" key="7">
    <source>
        <dbReference type="ARBA" id="ARBA00034754"/>
    </source>
</evidence>
<evidence type="ECO:0000256" key="2">
    <source>
        <dbReference type="ARBA" id="ARBA00017703"/>
    </source>
</evidence>
<dbReference type="NCBIfam" id="TIGR01128">
    <property type="entry name" value="holA"/>
    <property type="match status" value="1"/>
</dbReference>
<evidence type="ECO:0000259" key="10">
    <source>
        <dbReference type="Pfam" id="PF21694"/>
    </source>
</evidence>
<comment type="caution">
    <text evidence="11">The sequence shown here is derived from an EMBL/GenBank/DDBJ whole genome shotgun (WGS) entry which is preliminary data.</text>
</comment>
<reference evidence="11 12" key="1">
    <citation type="submission" date="2021-06" db="EMBL/GenBank/DDBJ databases">
        <title>Bacillus sp. RD4P76, an endophyte from a halophyte.</title>
        <authorList>
            <person name="Sun J.-Q."/>
        </authorList>
    </citation>
    <scope>NUCLEOTIDE SEQUENCE [LARGE SCALE GENOMIC DNA]</scope>
    <source>
        <strain evidence="11 12">JCM 17098</strain>
    </source>
</reference>
<protein>
    <recommendedName>
        <fullName evidence="2">DNA polymerase III subunit delta</fullName>
        <ecNumber evidence="1">2.7.7.7</ecNumber>
    </recommendedName>
</protein>
<keyword evidence="3 11" id="KW-0808">Transferase</keyword>
<dbReference type="EMBL" id="JAHQCR010000053">
    <property type="protein sequence ID" value="MBU9722524.1"/>
    <property type="molecule type" value="Genomic_DNA"/>
</dbReference>